<dbReference type="EMBL" id="CALNXK010000401">
    <property type="protein sequence ID" value="CAH3184809.1"/>
    <property type="molecule type" value="Genomic_DNA"/>
</dbReference>
<comment type="caution">
    <text evidence="1">The sequence shown here is derived from an EMBL/GenBank/DDBJ whole genome shotgun (WGS) entry which is preliminary data.</text>
</comment>
<organism evidence="1 2">
    <name type="scientific">Porites lobata</name>
    <dbReference type="NCBI Taxonomy" id="104759"/>
    <lineage>
        <taxon>Eukaryota</taxon>
        <taxon>Metazoa</taxon>
        <taxon>Cnidaria</taxon>
        <taxon>Anthozoa</taxon>
        <taxon>Hexacorallia</taxon>
        <taxon>Scleractinia</taxon>
        <taxon>Fungiina</taxon>
        <taxon>Poritidae</taxon>
        <taxon>Porites</taxon>
    </lineage>
</organism>
<reference evidence="1 2" key="1">
    <citation type="submission" date="2022-05" db="EMBL/GenBank/DDBJ databases">
        <authorList>
            <consortium name="Genoscope - CEA"/>
            <person name="William W."/>
        </authorList>
    </citation>
    <scope>NUCLEOTIDE SEQUENCE [LARGE SCALE GENOMIC DNA]</scope>
</reference>
<proteinExistence type="predicted"/>
<keyword evidence="2" id="KW-1185">Reference proteome</keyword>
<protein>
    <submittedName>
        <fullName evidence="1">Uncharacterized protein</fullName>
    </submittedName>
</protein>
<name>A0ABN8S054_9CNID</name>
<gene>
    <name evidence="1" type="ORF">PLOB_00031641</name>
</gene>
<sequence>CIRSHICLPIFKGRRAAGKDKTKKLVENVFTTYLEDRKEQRETTYIFRTLIRSLYEEQCPPALPPIQLFTESAVEDNECEILFMESIQQFSTVYPEAHVRLLKK</sequence>
<accession>A0ABN8S054</accession>
<feature type="non-terminal residue" evidence="1">
    <location>
        <position position="1"/>
    </location>
</feature>
<evidence type="ECO:0000313" key="1">
    <source>
        <dbReference type="EMBL" id="CAH3184809.1"/>
    </source>
</evidence>
<evidence type="ECO:0000313" key="2">
    <source>
        <dbReference type="Proteomes" id="UP001159405"/>
    </source>
</evidence>
<dbReference type="Proteomes" id="UP001159405">
    <property type="component" value="Unassembled WGS sequence"/>
</dbReference>